<evidence type="ECO:0000313" key="3">
    <source>
        <dbReference type="Proteomes" id="UP001500928"/>
    </source>
</evidence>
<comment type="caution">
    <text evidence="2">The sequence shown here is derived from an EMBL/GenBank/DDBJ whole genome shotgun (WGS) entry which is preliminary data.</text>
</comment>
<feature type="compositionally biased region" description="Polar residues" evidence="1">
    <location>
        <begin position="1"/>
        <end position="11"/>
    </location>
</feature>
<accession>A0ABP9BBJ1</accession>
<feature type="region of interest" description="Disordered" evidence="1">
    <location>
        <begin position="66"/>
        <end position="95"/>
    </location>
</feature>
<dbReference type="EMBL" id="BAABHO010000021">
    <property type="protein sequence ID" value="GAA4791937.1"/>
    <property type="molecule type" value="Genomic_DNA"/>
</dbReference>
<organism evidence="2 3">
    <name type="scientific">Actinomycetospora chlora</name>
    <dbReference type="NCBI Taxonomy" id="663608"/>
    <lineage>
        <taxon>Bacteria</taxon>
        <taxon>Bacillati</taxon>
        <taxon>Actinomycetota</taxon>
        <taxon>Actinomycetes</taxon>
        <taxon>Pseudonocardiales</taxon>
        <taxon>Pseudonocardiaceae</taxon>
        <taxon>Actinomycetospora</taxon>
    </lineage>
</organism>
<evidence type="ECO:0000256" key="1">
    <source>
        <dbReference type="SAM" id="MobiDB-lite"/>
    </source>
</evidence>
<evidence type="ECO:0000313" key="2">
    <source>
        <dbReference type="EMBL" id="GAA4791937.1"/>
    </source>
</evidence>
<name>A0ABP9BBJ1_9PSEU</name>
<proteinExistence type="predicted"/>
<reference evidence="3" key="1">
    <citation type="journal article" date="2019" name="Int. J. Syst. Evol. Microbiol.">
        <title>The Global Catalogue of Microorganisms (GCM) 10K type strain sequencing project: providing services to taxonomists for standard genome sequencing and annotation.</title>
        <authorList>
            <consortium name="The Broad Institute Genomics Platform"/>
            <consortium name="The Broad Institute Genome Sequencing Center for Infectious Disease"/>
            <person name="Wu L."/>
            <person name="Ma J."/>
        </authorList>
    </citation>
    <scope>NUCLEOTIDE SEQUENCE [LARGE SCALE GENOMIC DNA]</scope>
    <source>
        <strain evidence="3">JCM 17979</strain>
    </source>
</reference>
<gene>
    <name evidence="2" type="ORF">GCM10023200_29010</name>
</gene>
<protein>
    <submittedName>
        <fullName evidence="2">Uncharacterized protein</fullName>
    </submittedName>
</protein>
<sequence>MTTAPESTTATGGVERVGSRPHSTPVGGAGTYTPAGEGTPGASGWSVVIGPGARDVAPLLHAAAAAAADAMPAVRNSDRRPSTDPGPVIRSTRRS</sequence>
<keyword evidence="3" id="KW-1185">Reference proteome</keyword>
<dbReference type="Proteomes" id="UP001500928">
    <property type="component" value="Unassembled WGS sequence"/>
</dbReference>
<feature type="compositionally biased region" description="Low complexity" evidence="1">
    <location>
        <begin position="66"/>
        <end position="75"/>
    </location>
</feature>
<feature type="region of interest" description="Disordered" evidence="1">
    <location>
        <begin position="1"/>
        <end position="45"/>
    </location>
</feature>